<evidence type="ECO:0000313" key="2">
    <source>
        <dbReference type="Proteomes" id="UP000295087"/>
    </source>
</evidence>
<keyword evidence="2" id="KW-1185">Reference proteome</keyword>
<evidence type="ECO:0008006" key="3">
    <source>
        <dbReference type="Google" id="ProtNLM"/>
    </source>
</evidence>
<sequence>MAETTLDAVAEQLAESLDNYIVGALEAIGALDLAAMTRDRIAQTSPHLAAQLCSEDDDIAAQTVIDLAGVAWPDDPEPSWWRTPVGRAVGRSVGADLADAVSHSVAAAMLGIAPGTVSTMMARGCDLDRHPDGGITKASVIARIARLG</sequence>
<gene>
    <name evidence="1" type="ORF">DFR75_11732</name>
</gene>
<dbReference type="RefSeq" id="WP_067498835.1">
    <property type="nucleotide sequence ID" value="NZ_SNXK01000017.1"/>
</dbReference>
<name>A0A4R6NX38_NOCIG</name>
<proteinExistence type="predicted"/>
<dbReference type="Proteomes" id="UP000295087">
    <property type="component" value="Unassembled WGS sequence"/>
</dbReference>
<comment type="caution">
    <text evidence="1">The sequence shown here is derived from an EMBL/GenBank/DDBJ whole genome shotgun (WGS) entry which is preliminary data.</text>
</comment>
<dbReference type="AlphaFoldDB" id="A0A4R6NX38"/>
<protein>
    <recommendedName>
        <fullName evidence="3">MftR C-terminal domain-containing protein</fullName>
    </recommendedName>
</protein>
<accession>A0A4R6NX38</accession>
<dbReference type="EMBL" id="SNXK01000017">
    <property type="protein sequence ID" value="TDP28419.1"/>
    <property type="molecule type" value="Genomic_DNA"/>
</dbReference>
<reference evidence="1 2" key="1">
    <citation type="submission" date="2019-03" db="EMBL/GenBank/DDBJ databases">
        <title>Genomic Encyclopedia of Type Strains, Phase IV (KMG-IV): sequencing the most valuable type-strain genomes for metagenomic binning, comparative biology and taxonomic classification.</title>
        <authorList>
            <person name="Goeker M."/>
        </authorList>
    </citation>
    <scope>NUCLEOTIDE SEQUENCE [LARGE SCALE GENOMIC DNA]</scope>
    <source>
        <strain evidence="1 2">DSM 44496</strain>
    </source>
</reference>
<organism evidence="1 2">
    <name type="scientific">Nocardia ignorata</name>
    <dbReference type="NCBI Taxonomy" id="145285"/>
    <lineage>
        <taxon>Bacteria</taxon>
        <taxon>Bacillati</taxon>
        <taxon>Actinomycetota</taxon>
        <taxon>Actinomycetes</taxon>
        <taxon>Mycobacteriales</taxon>
        <taxon>Nocardiaceae</taxon>
        <taxon>Nocardia</taxon>
    </lineage>
</organism>
<evidence type="ECO:0000313" key="1">
    <source>
        <dbReference type="EMBL" id="TDP28419.1"/>
    </source>
</evidence>